<accession>R0K7N6</accession>
<evidence type="ECO:0000313" key="2">
    <source>
        <dbReference type="Proteomes" id="UP000296049"/>
    </source>
</evidence>
<sequence length="119" mass="13435">MGIKRAVVNELTVSVLVMSSLSTYQSGHTFGLDIRETGGSTFLLPCIIITEDKGTNKQECNRTPVDCRMRMKALRGQDSTTASTEHNGIAELLSRTVFLLHIRKRFCRKWDFSENRVVL</sequence>
<dbReference type="EMBL" id="KB742629">
    <property type="protein sequence ID" value="EOB06201.1"/>
    <property type="molecule type" value="Genomic_DNA"/>
</dbReference>
<dbReference type="Proteomes" id="UP000296049">
    <property type="component" value="Unassembled WGS sequence"/>
</dbReference>
<gene>
    <name evidence="1" type="ORF">Anapl_01270</name>
</gene>
<reference evidence="2" key="1">
    <citation type="journal article" date="2013" name="Nat. Genet.">
        <title>The duck genome and transcriptome provide insight into an avian influenza virus reservoir species.</title>
        <authorList>
            <person name="Huang Y."/>
            <person name="Li Y."/>
            <person name="Burt D.W."/>
            <person name="Chen H."/>
            <person name="Zhang Y."/>
            <person name="Qian W."/>
            <person name="Kim H."/>
            <person name="Gan S."/>
            <person name="Zhao Y."/>
            <person name="Li J."/>
            <person name="Yi K."/>
            <person name="Feng H."/>
            <person name="Zhu P."/>
            <person name="Li B."/>
            <person name="Liu Q."/>
            <person name="Fairley S."/>
            <person name="Magor K.E."/>
            <person name="Du Z."/>
            <person name="Hu X."/>
            <person name="Goodman L."/>
            <person name="Tafer H."/>
            <person name="Vignal A."/>
            <person name="Lee T."/>
            <person name="Kim K.W."/>
            <person name="Sheng Z."/>
            <person name="An Y."/>
            <person name="Searle S."/>
            <person name="Herrero J."/>
            <person name="Groenen M.A."/>
            <person name="Crooijmans R.P."/>
            <person name="Faraut T."/>
            <person name="Cai Q."/>
            <person name="Webster R.G."/>
            <person name="Aldridge J.R."/>
            <person name="Warren W.C."/>
            <person name="Bartschat S."/>
            <person name="Kehr S."/>
            <person name="Marz M."/>
            <person name="Stadler P.F."/>
            <person name="Smith J."/>
            <person name="Kraus R.H."/>
            <person name="Zhao Y."/>
            <person name="Ren L."/>
            <person name="Fei J."/>
            <person name="Morisson M."/>
            <person name="Kaiser P."/>
            <person name="Griffin D.K."/>
            <person name="Rao M."/>
            <person name="Pitel F."/>
            <person name="Wang J."/>
            <person name="Li N."/>
        </authorList>
    </citation>
    <scope>NUCLEOTIDE SEQUENCE [LARGE SCALE GENOMIC DNA]</scope>
</reference>
<proteinExistence type="predicted"/>
<evidence type="ECO:0000313" key="1">
    <source>
        <dbReference type="EMBL" id="EOB06201.1"/>
    </source>
</evidence>
<name>R0K7N6_ANAPL</name>
<keyword evidence="2" id="KW-1185">Reference proteome</keyword>
<protein>
    <submittedName>
        <fullName evidence="1">Uncharacterized protein</fullName>
    </submittedName>
</protein>
<organism evidence="1 2">
    <name type="scientific">Anas platyrhynchos</name>
    <name type="common">Mallard</name>
    <name type="synonym">Anas boschas</name>
    <dbReference type="NCBI Taxonomy" id="8839"/>
    <lineage>
        <taxon>Eukaryota</taxon>
        <taxon>Metazoa</taxon>
        <taxon>Chordata</taxon>
        <taxon>Craniata</taxon>
        <taxon>Vertebrata</taxon>
        <taxon>Euteleostomi</taxon>
        <taxon>Archelosauria</taxon>
        <taxon>Archosauria</taxon>
        <taxon>Dinosauria</taxon>
        <taxon>Saurischia</taxon>
        <taxon>Theropoda</taxon>
        <taxon>Coelurosauria</taxon>
        <taxon>Aves</taxon>
        <taxon>Neognathae</taxon>
        <taxon>Galloanserae</taxon>
        <taxon>Anseriformes</taxon>
        <taxon>Anatidae</taxon>
        <taxon>Anatinae</taxon>
        <taxon>Anas</taxon>
    </lineage>
</organism>
<dbReference type="AlphaFoldDB" id="R0K7N6"/>